<evidence type="ECO:0000256" key="11">
    <source>
        <dbReference type="SAM" id="Phobius"/>
    </source>
</evidence>
<keyword evidence="4" id="KW-0597">Phosphoprotein</keyword>
<dbReference type="PROSITE" id="PS50885">
    <property type="entry name" value="HAMP"/>
    <property type="match status" value="1"/>
</dbReference>
<dbReference type="InterPro" id="IPR003661">
    <property type="entry name" value="HisK_dim/P_dom"/>
</dbReference>
<evidence type="ECO:0000256" key="3">
    <source>
        <dbReference type="ARBA" id="ARBA00012438"/>
    </source>
</evidence>
<dbReference type="SUPFAM" id="SSF47384">
    <property type="entry name" value="Homodimeric domain of signal transducing histidine kinase"/>
    <property type="match status" value="1"/>
</dbReference>
<dbReference type="Gene3D" id="6.10.340.10">
    <property type="match status" value="1"/>
</dbReference>
<dbReference type="AlphaFoldDB" id="A0A1I0S9G0"/>
<dbReference type="InterPro" id="IPR004358">
    <property type="entry name" value="Sig_transdc_His_kin-like_C"/>
</dbReference>
<keyword evidence="9" id="KW-0902">Two-component regulatory system</keyword>
<dbReference type="GO" id="GO:0000155">
    <property type="term" value="F:phosphorelay sensor kinase activity"/>
    <property type="evidence" value="ECO:0007669"/>
    <property type="project" value="InterPro"/>
</dbReference>
<dbReference type="Pfam" id="PF00512">
    <property type="entry name" value="HisKA"/>
    <property type="match status" value="1"/>
</dbReference>
<dbReference type="PRINTS" id="PR00344">
    <property type="entry name" value="BCTRLSENSOR"/>
</dbReference>
<dbReference type="SMART" id="SM00387">
    <property type="entry name" value="HATPase_c"/>
    <property type="match status" value="1"/>
</dbReference>
<reference evidence="15" key="1">
    <citation type="submission" date="2016-10" db="EMBL/GenBank/DDBJ databases">
        <authorList>
            <person name="Varghese N."/>
            <person name="Submissions S."/>
        </authorList>
    </citation>
    <scope>NUCLEOTIDE SEQUENCE [LARGE SCALE GENOMIC DNA]</scope>
    <source>
        <strain evidence="15">DSM 3695</strain>
    </source>
</reference>
<keyword evidence="6 11" id="KW-0812">Transmembrane</keyword>
<evidence type="ECO:0000256" key="6">
    <source>
        <dbReference type="ARBA" id="ARBA00022692"/>
    </source>
</evidence>
<accession>A0A1I0S9G0</accession>
<dbReference type="InterPro" id="IPR036097">
    <property type="entry name" value="HisK_dim/P_sf"/>
</dbReference>
<feature type="domain" description="HAMP" evidence="13">
    <location>
        <begin position="167"/>
        <end position="220"/>
    </location>
</feature>
<keyword evidence="8 11" id="KW-1133">Transmembrane helix</keyword>
<comment type="catalytic activity">
    <reaction evidence="1">
        <text>ATP + protein L-histidine = ADP + protein N-phospho-L-histidine.</text>
        <dbReference type="EC" id="2.7.13.3"/>
    </reaction>
</comment>
<keyword evidence="7 14" id="KW-0418">Kinase</keyword>
<dbReference type="Pfam" id="PF00672">
    <property type="entry name" value="HAMP"/>
    <property type="match status" value="1"/>
</dbReference>
<dbReference type="PROSITE" id="PS50109">
    <property type="entry name" value="HIS_KIN"/>
    <property type="match status" value="1"/>
</dbReference>
<evidence type="ECO:0000256" key="2">
    <source>
        <dbReference type="ARBA" id="ARBA00004370"/>
    </source>
</evidence>
<dbReference type="InterPro" id="IPR003660">
    <property type="entry name" value="HAMP_dom"/>
</dbReference>
<dbReference type="SMART" id="SM00304">
    <property type="entry name" value="HAMP"/>
    <property type="match status" value="1"/>
</dbReference>
<evidence type="ECO:0000256" key="9">
    <source>
        <dbReference type="ARBA" id="ARBA00023012"/>
    </source>
</evidence>
<evidence type="ECO:0000256" key="4">
    <source>
        <dbReference type="ARBA" id="ARBA00022553"/>
    </source>
</evidence>
<evidence type="ECO:0000256" key="5">
    <source>
        <dbReference type="ARBA" id="ARBA00022679"/>
    </source>
</evidence>
<sequence>MVLFGVLLLAFAVFIYLSSASNQKEEYYDHLKKEAITKANMLLDAKVPPNVLQLIYKNADNALFEEEVAIYDTAFQLQYHDAVDIDKVKESREMINRIIREQEIRFEQGSLQVVGFLYEHQGRHYVITAAASDRYGLQRLEGLKYSLIFSYIGIIGLTLVAGYFFVGRALKPVEEMVDKVEEITATNLDLRVPVQNEKDEIGELATTFNKMLDRLENSFDAQKYFVSNISHELRTPLSTIVGELQIALTKDRTIPEYKEVIALALNDAKRMVRLSNGLLDLAKASYDQTEIGRKELRIDELLMDARDAVIKSTEGYQVDIQFEREIEDDDFISMNGNEYLLKVAFINLMENACKFSADHHCTVSINYRESHLVLRFTDKGIGIAPDDLPNIFAAFYRGANKDFTAGNGIGLSLTQRILWMHQSTIAVTSRLQEGSTFTVEMPHV</sequence>
<gene>
    <name evidence="14" type="ORF">SAMN04488122_4426</name>
</gene>
<dbReference type="EC" id="2.7.13.3" evidence="3"/>
<dbReference type="CDD" id="cd06225">
    <property type="entry name" value="HAMP"/>
    <property type="match status" value="1"/>
</dbReference>
<dbReference type="Gene3D" id="3.30.565.10">
    <property type="entry name" value="Histidine kinase-like ATPase, C-terminal domain"/>
    <property type="match status" value="1"/>
</dbReference>
<feature type="transmembrane region" description="Helical" evidence="11">
    <location>
        <begin position="145"/>
        <end position="166"/>
    </location>
</feature>
<organism evidence="14 15">
    <name type="scientific">Chitinophaga arvensicola</name>
    <dbReference type="NCBI Taxonomy" id="29529"/>
    <lineage>
        <taxon>Bacteria</taxon>
        <taxon>Pseudomonadati</taxon>
        <taxon>Bacteroidota</taxon>
        <taxon>Chitinophagia</taxon>
        <taxon>Chitinophagales</taxon>
        <taxon>Chitinophagaceae</taxon>
        <taxon>Chitinophaga</taxon>
    </lineage>
</organism>
<evidence type="ECO:0000259" key="13">
    <source>
        <dbReference type="PROSITE" id="PS50885"/>
    </source>
</evidence>
<dbReference type="SMART" id="SM00388">
    <property type="entry name" value="HisKA"/>
    <property type="match status" value="1"/>
</dbReference>
<evidence type="ECO:0000256" key="10">
    <source>
        <dbReference type="ARBA" id="ARBA00023136"/>
    </source>
</evidence>
<dbReference type="InterPro" id="IPR003594">
    <property type="entry name" value="HATPase_dom"/>
</dbReference>
<dbReference type="PANTHER" id="PTHR45436">
    <property type="entry name" value="SENSOR HISTIDINE KINASE YKOH"/>
    <property type="match status" value="1"/>
</dbReference>
<dbReference type="SUPFAM" id="SSF55874">
    <property type="entry name" value="ATPase domain of HSP90 chaperone/DNA topoisomerase II/histidine kinase"/>
    <property type="match status" value="1"/>
</dbReference>
<protein>
    <recommendedName>
        <fullName evidence="3">histidine kinase</fullName>
        <ecNumber evidence="3">2.7.13.3</ecNumber>
    </recommendedName>
</protein>
<name>A0A1I0S9G0_9BACT</name>
<keyword evidence="15" id="KW-1185">Reference proteome</keyword>
<dbReference type="Gene3D" id="1.10.287.130">
    <property type="match status" value="1"/>
</dbReference>
<dbReference type="Proteomes" id="UP000199310">
    <property type="component" value="Unassembled WGS sequence"/>
</dbReference>
<evidence type="ECO:0000259" key="12">
    <source>
        <dbReference type="PROSITE" id="PS50109"/>
    </source>
</evidence>
<dbReference type="PANTHER" id="PTHR45436:SF5">
    <property type="entry name" value="SENSOR HISTIDINE KINASE TRCS"/>
    <property type="match status" value="1"/>
</dbReference>
<dbReference type="EMBL" id="FOJG01000002">
    <property type="protein sequence ID" value="SEW51662.1"/>
    <property type="molecule type" value="Genomic_DNA"/>
</dbReference>
<evidence type="ECO:0000256" key="8">
    <source>
        <dbReference type="ARBA" id="ARBA00022989"/>
    </source>
</evidence>
<evidence type="ECO:0000313" key="15">
    <source>
        <dbReference type="Proteomes" id="UP000199310"/>
    </source>
</evidence>
<dbReference type="GO" id="GO:0005886">
    <property type="term" value="C:plasma membrane"/>
    <property type="evidence" value="ECO:0007669"/>
    <property type="project" value="TreeGrafter"/>
</dbReference>
<feature type="domain" description="Histidine kinase" evidence="12">
    <location>
        <begin position="228"/>
        <end position="444"/>
    </location>
</feature>
<proteinExistence type="predicted"/>
<dbReference type="FunFam" id="1.10.287.130:FF:000001">
    <property type="entry name" value="Two-component sensor histidine kinase"/>
    <property type="match status" value="1"/>
</dbReference>
<dbReference type="Pfam" id="PF02518">
    <property type="entry name" value="HATPase_c"/>
    <property type="match status" value="1"/>
</dbReference>
<comment type="subcellular location">
    <subcellularLocation>
        <location evidence="2">Membrane</location>
    </subcellularLocation>
</comment>
<dbReference type="InterPro" id="IPR036890">
    <property type="entry name" value="HATPase_C_sf"/>
</dbReference>
<dbReference type="InterPro" id="IPR005467">
    <property type="entry name" value="His_kinase_dom"/>
</dbReference>
<dbReference type="InterPro" id="IPR050428">
    <property type="entry name" value="TCS_sensor_his_kinase"/>
</dbReference>
<evidence type="ECO:0000313" key="14">
    <source>
        <dbReference type="EMBL" id="SEW51662.1"/>
    </source>
</evidence>
<evidence type="ECO:0000256" key="7">
    <source>
        <dbReference type="ARBA" id="ARBA00022777"/>
    </source>
</evidence>
<keyword evidence="5" id="KW-0808">Transferase</keyword>
<keyword evidence="10 11" id="KW-0472">Membrane</keyword>
<dbReference type="CDD" id="cd00082">
    <property type="entry name" value="HisKA"/>
    <property type="match status" value="1"/>
</dbReference>
<dbReference type="SUPFAM" id="SSF158472">
    <property type="entry name" value="HAMP domain-like"/>
    <property type="match status" value="1"/>
</dbReference>
<dbReference type="STRING" id="29529.SAMN04488122_4426"/>
<evidence type="ECO:0000256" key="1">
    <source>
        <dbReference type="ARBA" id="ARBA00000085"/>
    </source>
</evidence>